<sequence>MTRSLDGGLISLKADRLIVVCLDPADHILFVDGERVAGSSVYSLKISQASTPRAWLAELRAQPNQGNLPLIHLRFVQQEAFPSSTAVRYEWKSGSS</sequence>
<dbReference type="Proteomes" id="UP000887566">
    <property type="component" value="Unplaced"/>
</dbReference>
<protein>
    <submittedName>
        <fullName evidence="2">Uncharacterized protein</fullName>
    </submittedName>
</protein>
<dbReference type="AlphaFoldDB" id="A0A914VD79"/>
<dbReference type="WBParaSite" id="PSAMB.scaffold1735size28270.g14564.t1">
    <property type="protein sequence ID" value="PSAMB.scaffold1735size28270.g14564.t1"/>
    <property type="gene ID" value="PSAMB.scaffold1735size28270.g14564"/>
</dbReference>
<evidence type="ECO:0000313" key="1">
    <source>
        <dbReference type="Proteomes" id="UP000887566"/>
    </source>
</evidence>
<evidence type="ECO:0000313" key="2">
    <source>
        <dbReference type="WBParaSite" id="PSAMB.scaffold1735size28270.g14564.t1"/>
    </source>
</evidence>
<organism evidence="1 2">
    <name type="scientific">Plectus sambesii</name>
    <dbReference type="NCBI Taxonomy" id="2011161"/>
    <lineage>
        <taxon>Eukaryota</taxon>
        <taxon>Metazoa</taxon>
        <taxon>Ecdysozoa</taxon>
        <taxon>Nematoda</taxon>
        <taxon>Chromadorea</taxon>
        <taxon>Plectida</taxon>
        <taxon>Plectina</taxon>
        <taxon>Plectoidea</taxon>
        <taxon>Plectidae</taxon>
        <taxon>Plectus</taxon>
    </lineage>
</organism>
<keyword evidence="1" id="KW-1185">Reference proteome</keyword>
<proteinExistence type="predicted"/>
<name>A0A914VD79_9BILA</name>
<accession>A0A914VD79</accession>
<reference evidence="2" key="1">
    <citation type="submission" date="2022-11" db="UniProtKB">
        <authorList>
            <consortium name="WormBaseParasite"/>
        </authorList>
    </citation>
    <scope>IDENTIFICATION</scope>
</reference>